<dbReference type="EMBL" id="JAAALK010000082">
    <property type="protein sequence ID" value="KAG8084058.1"/>
    <property type="molecule type" value="Genomic_DNA"/>
</dbReference>
<keyword evidence="3" id="KW-1185">Reference proteome</keyword>
<protein>
    <submittedName>
        <fullName evidence="2">Uncharacterized protein</fullName>
    </submittedName>
</protein>
<evidence type="ECO:0000313" key="3">
    <source>
        <dbReference type="Proteomes" id="UP000729402"/>
    </source>
</evidence>
<gene>
    <name evidence="2" type="ORF">GUJ93_ZPchr0010g9491</name>
</gene>
<reference evidence="2" key="2">
    <citation type="submission" date="2021-02" db="EMBL/GenBank/DDBJ databases">
        <authorList>
            <person name="Kimball J.A."/>
            <person name="Haas M.W."/>
            <person name="Macchietto M."/>
            <person name="Kono T."/>
            <person name="Duquette J."/>
            <person name="Shao M."/>
        </authorList>
    </citation>
    <scope>NUCLEOTIDE SEQUENCE</scope>
    <source>
        <tissue evidence="2">Fresh leaf tissue</tissue>
    </source>
</reference>
<feature type="region of interest" description="Disordered" evidence="1">
    <location>
        <begin position="77"/>
        <end position="96"/>
    </location>
</feature>
<evidence type="ECO:0000256" key="1">
    <source>
        <dbReference type="SAM" id="MobiDB-lite"/>
    </source>
</evidence>
<accession>A0A8J5SZE4</accession>
<evidence type="ECO:0000313" key="2">
    <source>
        <dbReference type="EMBL" id="KAG8084058.1"/>
    </source>
</evidence>
<sequence>MAAKLGSHASGPHGGRLGRATVQVKASSSALFLFSLFNQQQDVRSKQQQVLGGPHGARRATTKDLALHAVAERGGKLWRRSTTARHAAERSTGAAA</sequence>
<proteinExistence type="predicted"/>
<comment type="caution">
    <text evidence="2">The sequence shown here is derived from an EMBL/GenBank/DDBJ whole genome shotgun (WGS) entry which is preliminary data.</text>
</comment>
<organism evidence="2 3">
    <name type="scientific">Zizania palustris</name>
    <name type="common">Northern wild rice</name>
    <dbReference type="NCBI Taxonomy" id="103762"/>
    <lineage>
        <taxon>Eukaryota</taxon>
        <taxon>Viridiplantae</taxon>
        <taxon>Streptophyta</taxon>
        <taxon>Embryophyta</taxon>
        <taxon>Tracheophyta</taxon>
        <taxon>Spermatophyta</taxon>
        <taxon>Magnoliopsida</taxon>
        <taxon>Liliopsida</taxon>
        <taxon>Poales</taxon>
        <taxon>Poaceae</taxon>
        <taxon>BOP clade</taxon>
        <taxon>Oryzoideae</taxon>
        <taxon>Oryzeae</taxon>
        <taxon>Zizaniinae</taxon>
        <taxon>Zizania</taxon>
    </lineage>
</organism>
<reference evidence="2" key="1">
    <citation type="journal article" date="2021" name="bioRxiv">
        <title>Whole Genome Assembly and Annotation of Northern Wild Rice, Zizania palustris L., Supports a Whole Genome Duplication in the Zizania Genus.</title>
        <authorList>
            <person name="Haas M."/>
            <person name="Kono T."/>
            <person name="Macchietto M."/>
            <person name="Millas R."/>
            <person name="McGilp L."/>
            <person name="Shao M."/>
            <person name="Duquette J."/>
            <person name="Hirsch C.N."/>
            <person name="Kimball J."/>
        </authorList>
    </citation>
    <scope>NUCLEOTIDE SEQUENCE</scope>
    <source>
        <tissue evidence="2">Fresh leaf tissue</tissue>
    </source>
</reference>
<name>A0A8J5SZE4_ZIZPA</name>
<dbReference type="Proteomes" id="UP000729402">
    <property type="component" value="Unassembled WGS sequence"/>
</dbReference>
<dbReference type="AlphaFoldDB" id="A0A8J5SZE4"/>